<gene>
    <name evidence="2" type="ORF">METZ01_LOCUS328528</name>
</gene>
<reference evidence="2" key="1">
    <citation type="submission" date="2018-05" db="EMBL/GenBank/DDBJ databases">
        <authorList>
            <person name="Lanie J.A."/>
            <person name="Ng W.-L."/>
            <person name="Kazmierczak K.M."/>
            <person name="Andrzejewski T.M."/>
            <person name="Davidsen T.M."/>
            <person name="Wayne K.J."/>
            <person name="Tettelin H."/>
            <person name="Glass J.I."/>
            <person name="Rusch D."/>
            <person name="Podicherti R."/>
            <person name="Tsui H.-C.T."/>
            <person name="Winkler M.E."/>
        </authorList>
    </citation>
    <scope>NUCLEOTIDE SEQUENCE</scope>
</reference>
<dbReference type="Pfam" id="PF03358">
    <property type="entry name" value="FMN_red"/>
    <property type="match status" value="1"/>
</dbReference>
<dbReference type="InterPro" id="IPR005025">
    <property type="entry name" value="FMN_Rdtase-like_dom"/>
</dbReference>
<dbReference type="EMBL" id="UINC01109095">
    <property type="protein sequence ID" value="SVC75674.1"/>
    <property type="molecule type" value="Genomic_DNA"/>
</dbReference>
<dbReference type="GO" id="GO:0016491">
    <property type="term" value="F:oxidoreductase activity"/>
    <property type="evidence" value="ECO:0007669"/>
    <property type="project" value="InterPro"/>
</dbReference>
<evidence type="ECO:0000259" key="1">
    <source>
        <dbReference type="Pfam" id="PF03358"/>
    </source>
</evidence>
<name>A0A382PQR9_9ZZZZ</name>
<dbReference type="InterPro" id="IPR029039">
    <property type="entry name" value="Flavoprotein-like_sf"/>
</dbReference>
<sequence length="202" mass="23410">MITGISFSYAKNSMNARGLKLMNLDSVHDMTYFDMPICNVNIADGNVPPSVHNFIKVLKDADILVFAIPENTAHYGSGFKNAMDWLICASNYNADLGQDGPFFNKPIYVITFTPAYKPAGNRHFDMTKHLLQDKMGGIVYNSFVKNGGWKECVPDNYEWIRKEREEIYNTTMPEPHPRIDDWQDMPNKWIEQYKIWDNKWKV</sequence>
<proteinExistence type="predicted"/>
<dbReference type="AlphaFoldDB" id="A0A382PQR9"/>
<dbReference type="Gene3D" id="3.40.50.360">
    <property type="match status" value="1"/>
</dbReference>
<accession>A0A382PQR9</accession>
<organism evidence="2">
    <name type="scientific">marine metagenome</name>
    <dbReference type="NCBI Taxonomy" id="408172"/>
    <lineage>
        <taxon>unclassified sequences</taxon>
        <taxon>metagenomes</taxon>
        <taxon>ecological metagenomes</taxon>
    </lineage>
</organism>
<dbReference type="SUPFAM" id="SSF52218">
    <property type="entry name" value="Flavoproteins"/>
    <property type="match status" value="1"/>
</dbReference>
<feature type="domain" description="NADPH-dependent FMN reductase-like" evidence="1">
    <location>
        <begin position="27"/>
        <end position="141"/>
    </location>
</feature>
<evidence type="ECO:0000313" key="2">
    <source>
        <dbReference type="EMBL" id="SVC75674.1"/>
    </source>
</evidence>
<protein>
    <recommendedName>
        <fullName evidence="1">NADPH-dependent FMN reductase-like domain-containing protein</fullName>
    </recommendedName>
</protein>